<proteinExistence type="predicted"/>
<accession>A0A7R9B3V7</accession>
<evidence type="ECO:0000256" key="1">
    <source>
        <dbReference type="SAM" id="MobiDB-lite"/>
    </source>
</evidence>
<dbReference type="GO" id="GO:0030246">
    <property type="term" value="F:carbohydrate binding"/>
    <property type="evidence" value="ECO:0007669"/>
    <property type="project" value="InterPro"/>
</dbReference>
<dbReference type="GO" id="GO:0003824">
    <property type="term" value="F:catalytic activity"/>
    <property type="evidence" value="ECO:0007669"/>
    <property type="project" value="InterPro"/>
</dbReference>
<organism evidence="2">
    <name type="scientific">Timema shepardi</name>
    <name type="common">Walking stick</name>
    <dbReference type="NCBI Taxonomy" id="629360"/>
    <lineage>
        <taxon>Eukaryota</taxon>
        <taxon>Metazoa</taxon>
        <taxon>Ecdysozoa</taxon>
        <taxon>Arthropoda</taxon>
        <taxon>Hexapoda</taxon>
        <taxon>Insecta</taxon>
        <taxon>Pterygota</taxon>
        <taxon>Neoptera</taxon>
        <taxon>Polyneoptera</taxon>
        <taxon>Phasmatodea</taxon>
        <taxon>Timematodea</taxon>
        <taxon>Timematoidea</taxon>
        <taxon>Timematidae</taxon>
        <taxon>Timema</taxon>
    </lineage>
</organism>
<dbReference type="AlphaFoldDB" id="A0A7R9B3V7"/>
<gene>
    <name evidence="2" type="ORF">TSIB3V08_LOCUS9858</name>
</gene>
<dbReference type="SUPFAM" id="SSF74650">
    <property type="entry name" value="Galactose mutarotase-like"/>
    <property type="match status" value="1"/>
</dbReference>
<dbReference type="EMBL" id="OC006015">
    <property type="protein sequence ID" value="CAD7265828.1"/>
    <property type="molecule type" value="Genomic_DNA"/>
</dbReference>
<feature type="region of interest" description="Disordered" evidence="1">
    <location>
        <begin position="72"/>
        <end position="98"/>
    </location>
</feature>
<dbReference type="GO" id="GO:0005975">
    <property type="term" value="P:carbohydrate metabolic process"/>
    <property type="evidence" value="ECO:0007669"/>
    <property type="project" value="InterPro"/>
</dbReference>
<name>A0A7R9B3V7_TIMSH</name>
<reference evidence="2" key="1">
    <citation type="submission" date="2020-11" db="EMBL/GenBank/DDBJ databases">
        <authorList>
            <person name="Tran Van P."/>
        </authorList>
    </citation>
    <scope>NUCLEOTIDE SEQUENCE</scope>
</reference>
<dbReference type="Gene3D" id="2.60.40.1360">
    <property type="match status" value="1"/>
</dbReference>
<evidence type="ECO:0000313" key="2">
    <source>
        <dbReference type="EMBL" id="CAD7265828.1"/>
    </source>
</evidence>
<sequence length="144" mass="16057">MLSTATVLSFYETTIDGNTRLQEVDRLQWYITDTRERGSPDRHTYNFTVTLSPMQIRTKVELEEVNPHLRGGRVENHLGKTTPSSPDRDSNLDLPVLSSRASTRQAQFQTVRRLANVRRVSDVGARRGVTPLAPIPGIQGVTGG</sequence>
<protein>
    <submittedName>
        <fullName evidence="2">Uncharacterized protein</fullName>
    </submittedName>
</protein>
<dbReference type="InterPro" id="IPR011013">
    <property type="entry name" value="Gal_mutarotase_sf_dom"/>
</dbReference>